<name>A0AAJ5WZC8_9CAUL</name>
<dbReference type="InterPro" id="IPR001627">
    <property type="entry name" value="Semap_dom"/>
</dbReference>
<proteinExistence type="predicted"/>
<dbReference type="Proteomes" id="UP001213664">
    <property type="component" value="Chromosome"/>
</dbReference>
<accession>A0AAJ5WZC8</accession>
<gene>
    <name evidence="2" type="ORF">P0Y50_06075</name>
</gene>
<organism evidence="2 3">
    <name type="scientific">Candidatus Brevundimonas colombiensis</name>
    <dbReference type="NCBI Taxonomy" id="3121376"/>
    <lineage>
        <taxon>Bacteria</taxon>
        <taxon>Pseudomonadati</taxon>
        <taxon>Pseudomonadota</taxon>
        <taxon>Alphaproteobacteria</taxon>
        <taxon>Caulobacterales</taxon>
        <taxon>Caulobacteraceae</taxon>
        <taxon>Brevundimonas</taxon>
    </lineage>
</organism>
<evidence type="ECO:0000313" key="3">
    <source>
        <dbReference type="Proteomes" id="UP001213664"/>
    </source>
</evidence>
<sequence>MQTGTSYSRVTAICDNEHGVEINCAMVRSEAVVIWDRFNRQEPICRQ</sequence>
<protein>
    <recommendedName>
        <fullName evidence="1">Sema domain-containing protein</fullName>
    </recommendedName>
</protein>
<reference evidence="2" key="1">
    <citation type="submission" date="2023-03" db="EMBL/GenBank/DDBJ databases">
        <title>Andean soil-derived lignocellulolytic bacterial consortium as a source of novel taxa and putative plastic-active enzymes.</title>
        <authorList>
            <person name="Diaz-Garcia L."/>
            <person name="Chuvochina M."/>
            <person name="Feuerriegel G."/>
            <person name="Bunk B."/>
            <person name="Sproer C."/>
            <person name="Streit W.R."/>
            <person name="Rodriguez L.M."/>
            <person name="Overmann J."/>
            <person name="Jimenez D.J."/>
        </authorList>
    </citation>
    <scope>NUCLEOTIDE SEQUENCE</scope>
    <source>
        <strain evidence="2">MAG 833</strain>
    </source>
</reference>
<dbReference type="AlphaFoldDB" id="A0AAJ5WZC8"/>
<evidence type="ECO:0000259" key="1">
    <source>
        <dbReference type="PROSITE" id="PS51004"/>
    </source>
</evidence>
<feature type="domain" description="Sema" evidence="1">
    <location>
        <begin position="1"/>
        <end position="47"/>
    </location>
</feature>
<dbReference type="EMBL" id="CP119326">
    <property type="protein sequence ID" value="WEK41171.1"/>
    <property type="molecule type" value="Genomic_DNA"/>
</dbReference>
<dbReference type="PROSITE" id="PS51004">
    <property type="entry name" value="SEMA"/>
    <property type="match status" value="1"/>
</dbReference>
<evidence type="ECO:0000313" key="2">
    <source>
        <dbReference type="EMBL" id="WEK41171.1"/>
    </source>
</evidence>